<dbReference type="EMBL" id="AWGJ01000002">
    <property type="protein sequence ID" value="ODN83144.1"/>
    <property type="molecule type" value="Genomic_DNA"/>
</dbReference>
<keyword evidence="2" id="KW-0677">Repeat</keyword>
<keyword evidence="1" id="KW-0433">Leucine-rich repeat</keyword>
<dbReference type="GeneID" id="30152653"/>
<dbReference type="InterPro" id="IPR003591">
    <property type="entry name" value="Leu-rich_rpt_typical-subtyp"/>
</dbReference>
<dbReference type="PANTHER" id="PTHR48051">
    <property type="match status" value="1"/>
</dbReference>
<gene>
    <name evidence="4" type="ORF">L202_01344</name>
</gene>
<evidence type="ECO:0000313" key="5">
    <source>
        <dbReference type="Proteomes" id="UP000094065"/>
    </source>
</evidence>
<dbReference type="GO" id="GO:0005737">
    <property type="term" value="C:cytoplasm"/>
    <property type="evidence" value="ECO:0007669"/>
    <property type="project" value="TreeGrafter"/>
</dbReference>
<feature type="region of interest" description="Disordered" evidence="3">
    <location>
        <begin position="1"/>
        <end position="52"/>
    </location>
</feature>
<feature type="region of interest" description="Disordered" evidence="3">
    <location>
        <begin position="117"/>
        <end position="161"/>
    </location>
</feature>
<organism evidence="4 5">
    <name type="scientific">Cryptococcus amylolentus CBS 6039</name>
    <dbReference type="NCBI Taxonomy" id="1295533"/>
    <lineage>
        <taxon>Eukaryota</taxon>
        <taxon>Fungi</taxon>
        <taxon>Dikarya</taxon>
        <taxon>Basidiomycota</taxon>
        <taxon>Agaricomycotina</taxon>
        <taxon>Tremellomycetes</taxon>
        <taxon>Tremellales</taxon>
        <taxon>Cryptococcaceae</taxon>
        <taxon>Cryptococcus</taxon>
    </lineage>
</organism>
<feature type="compositionally biased region" description="Basic and acidic residues" evidence="3">
    <location>
        <begin position="38"/>
        <end position="52"/>
    </location>
</feature>
<evidence type="ECO:0000313" key="4">
    <source>
        <dbReference type="EMBL" id="ODN83144.1"/>
    </source>
</evidence>
<keyword evidence="5" id="KW-1185">Reference proteome</keyword>
<feature type="region of interest" description="Disordered" evidence="3">
    <location>
        <begin position="480"/>
        <end position="500"/>
    </location>
</feature>
<accession>A0A1E3I3F7</accession>
<feature type="compositionally biased region" description="Basic and acidic residues" evidence="3">
    <location>
        <begin position="853"/>
        <end position="864"/>
    </location>
</feature>
<evidence type="ECO:0000256" key="3">
    <source>
        <dbReference type="SAM" id="MobiDB-lite"/>
    </source>
</evidence>
<feature type="compositionally biased region" description="Polar residues" evidence="3">
    <location>
        <begin position="987"/>
        <end position="998"/>
    </location>
</feature>
<sequence length="1233" mass="133477">MFSSTPTLHNGLSNDNSGVNGTSRNGSTLPPSNSSSHLSEDAYNKDETDMRSGLRVDTDFLSKAPSQYGDLILDSSSSREYHNAHSPIEPVVKGELAGEGVAFNSRNDVELAVRGLRDLSSPSPPPPPPKSTNRPGAGAAPSVESESRITPSISNASLDELSQRDQQTLKLVEEALQRSEDEGDTLDLSRRAIDRIGDRAVDMFNCRVGKNQKGVWRLALSYNLLRDNSIVDSFGKLSRLRYLNLKGNHFTKFPVAITQIPALEILDFSKNKLVSFPDDSGHLVRLKVLSLTNNEIVRLPENFVKFGALKVFKIDQNPIEWPPRSILGPLCESISAGRSKGSSHDRKRGKEEDLRPWIESVKLWMRQNNEPQESGQPKGSLGYQQAEESSQPAIVSSASEMPLGPAQPAPRPWQQDQRSDTHDSTANNIRSTLPNVNSHARNESTASYISPPSSSTDASFRSHARSPSVTFAQNSFLSAQSHTRGGSYSPGQSSISNLTAKKSLPDLRLSHARIIEERRGDMGGEMATGTGSIMASMPSHPYRSSTSVAVEGDTSPSPDLAPDVDDLTSLSEKRSSQDRVIDESRNSYFRRLSTLPTSTISKAIPVFLLRFIDATRGILFAISQLHSSLRQYINFAVNERVAGTFKRVMEPAGVYMNRLINALDRFDAMSRRGTPPTAAIRNVLDAAKESVSVFGKVAAVLKMQVPAMRGNDIRYTRTLMVNVYGATAEMASSWKVMAGLMPEAKVLLFVDATGSRIPFNTDSSGGQPMAATGSFTGRAISPIIERQESHSPQSIRSEVLATGHDESSETPLGHQGRRRGQGHPLSKERRHAGSYSGQDVERGMMMGSPLPEANHDSKEDEYYHARAESGTITLPSPEDEETSEYGASNHAMAHMDHPHPPFAFEKRGHHPSSSSGSSHAMSLASGFAYPRKLSVDVRPPTPASATLFDEDLLDVIETATEVAFTSWLRLSEDIGASPSLPNHGIHHQSQSSNASSRNIDMGFGHTSKRPSNITPKQHTELIHLLSVAEQTTATLRESLMRLRANPSSLPTTTLPDDAQAFIKIVVKVSELVKAISGTHSFPVAVRQTVGRLTQATRECAILIQVSSLRPGQGTPAPIPPSHSASSRSAFFSSRTDLGSEHSIDVASSHDEYEDIAVPPSAGYAAVHHGLRDLQLPSKQAAIGRSRSANATVPGQGSLGSIAMPIPYVSGGAIGGRGVMEAPRSAQPGQVFLE</sequence>
<dbReference type="InterPro" id="IPR019487">
    <property type="entry name" value="RAM_signalling_pathway_SOG2"/>
</dbReference>
<dbReference type="Pfam" id="PF10428">
    <property type="entry name" value="SOG2"/>
    <property type="match status" value="1"/>
</dbReference>
<dbReference type="Proteomes" id="UP000094065">
    <property type="component" value="Unassembled WGS sequence"/>
</dbReference>
<feature type="compositionally biased region" description="Polar residues" evidence="3">
    <location>
        <begin position="148"/>
        <end position="157"/>
    </location>
</feature>
<feature type="compositionally biased region" description="Polar residues" evidence="3">
    <location>
        <begin position="367"/>
        <end position="399"/>
    </location>
</feature>
<name>A0A1E3I3F7_9TREE</name>
<protein>
    <recommendedName>
        <fullName evidence="6">RAM signaling network component</fullName>
    </recommendedName>
</protein>
<feature type="region of interest" description="Disordered" evidence="3">
    <location>
        <begin position="979"/>
        <end position="1013"/>
    </location>
</feature>
<comment type="caution">
    <text evidence="4">The sequence shown here is derived from an EMBL/GenBank/DDBJ whole genome shotgun (WGS) entry which is preliminary data.</text>
</comment>
<feature type="region of interest" description="Disordered" evidence="3">
    <location>
        <begin position="801"/>
        <end position="864"/>
    </location>
</feature>
<dbReference type="InterPro" id="IPR050216">
    <property type="entry name" value="LRR_domain-containing"/>
</dbReference>
<evidence type="ECO:0000256" key="2">
    <source>
        <dbReference type="ARBA" id="ARBA00022737"/>
    </source>
</evidence>
<dbReference type="SUPFAM" id="SSF52058">
    <property type="entry name" value="L domain-like"/>
    <property type="match status" value="1"/>
</dbReference>
<evidence type="ECO:0000256" key="1">
    <source>
        <dbReference type="ARBA" id="ARBA00022614"/>
    </source>
</evidence>
<dbReference type="AlphaFoldDB" id="A0A1E3I3F7"/>
<feature type="compositionally biased region" description="Polar residues" evidence="3">
    <location>
        <begin position="1"/>
        <end position="37"/>
    </location>
</feature>
<feature type="region of interest" description="Disordered" evidence="3">
    <location>
        <begin position="515"/>
        <end position="577"/>
    </location>
</feature>
<dbReference type="PANTHER" id="PTHR48051:SF46">
    <property type="entry name" value="LEUCINE RICH REPEAT-CONTAINING DOMAIN PROTEIN"/>
    <property type="match status" value="1"/>
</dbReference>
<reference evidence="4 5" key="1">
    <citation type="submission" date="2016-06" db="EMBL/GenBank/DDBJ databases">
        <title>Evolution of pathogenesis and genome organization in the Tremellales.</title>
        <authorList>
            <person name="Cuomo C."/>
            <person name="Litvintseva A."/>
            <person name="Heitman J."/>
            <person name="Chen Y."/>
            <person name="Sun S."/>
            <person name="Springer D."/>
            <person name="Dromer F."/>
            <person name="Young S."/>
            <person name="Zeng Q."/>
            <person name="Chapman S."/>
            <person name="Gujja S."/>
            <person name="Saif S."/>
            <person name="Birren B."/>
        </authorList>
    </citation>
    <scope>NUCLEOTIDE SEQUENCE [LARGE SCALE GENOMIC DNA]</scope>
    <source>
        <strain evidence="4 5">CBS 6039</strain>
    </source>
</reference>
<feature type="region of interest" description="Disordered" evidence="3">
    <location>
        <begin position="367"/>
        <end position="466"/>
    </location>
</feature>
<feature type="region of interest" description="Disordered" evidence="3">
    <location>
        <begin position="1110"/>
        <end position="1131"/>
    </location>
</feature>
<feature type="compositionally biased region" description="Polar residues" evidence="3">
    <location>
        <begin position="424"/>
        <end position="439"/>
    </location>
</feature>
<dbReference type="InterPro" id="IPR032675">
    <property type="entry name" value="LRR_dom_sf"/>
</dbReference>
<dbReference type="Gene3D" id="3.80.10.10">
    <property type="entry name" value="Ribonuclease Inhibitor"/>
    <property type="match status" value="1"/>
</dbReference>
<dbReference type="STRING" id="1295533.A0A1E3I3F7"/>
<proteinExistence type="predicted"/>
<evidence type="ECO:0008006" key="6">
    <source>
        <dbReference type="Google" id="ProtNLM"/>
    </source>
</evidence>
<dbReference type="SMART" id="SM00369">
    <property type="entry name" value="LRR_TYP"/>
    <property type="match status" value="3"/>
</dbReference>
<dbReference type="OrthoDB" id="1394818at2759"/>
<feature type="compositionally biased region" description="Low complexity" evidence="3">
    <location>
        <begin position="444"/>
        <end position="461"/>
    </location>
</feature>
<dbReference type="RefSeq" id="XP_018997144.1">
    <property type="nucleotide sequence ID" value="XM_019134717.1"/>
</dbReference>